<comment type="caution">
    <text evidence="2">The sequence shown here is derived from an EMBL/GenBank/DDBJ whole genome shotgun (WGS) entry which is preliminary data.</text>
</comment>
<reference evidence="2 3" key="1">
    <citation type="submission" date="2013-04" db="EMBL/GenBank/DDBJ databases">
        <title>Draft genome of the heavy metal tolerant bacterium Lysinibacillus sphaericus strain OT4b.31.</title>
        <authorList>
            <person name="Pena-Montenegro T.D."/>
            <person name="Dussan J."/>
        </authorList>
    </citation>
    <scope>NUCLEOTIDE SEQUENCE [LARGE SCALE GENOMIC DNA]</scope>
    <source>
        <strain evidence="2 3">OT4b.31</strain>
    </source>
</reference>
<dbReference type="Proteomes" id="UP000013911">
    <property type="component" value="Unassembled WGS sequence"/>
</dbReference>
<protein>
    <submittedName>
        <fullName evidence="2">Uncharacterized protein</fullName>
    </submittedName>
</protein>
<gene>
    <name evidence="2" type="ORF">H131_21757</name>
</gene>
<evidence type="ECO:0000313" key="2">
    <source>
        <dbReference type="EMBL" id="EON70381.1"/>
    </source>
</evidence>
<dbReference type="PATRIC" id="fig|1285586.5.peg.4534"/>
<keyword evidence="1" id="KW-0732">Signal</keyword>
<name>R7Z8U3_LYSSH</name>
<dbReference type="eggNOG" id="ENOG50304U0">
    <property type="taxonomic scope" value="Bacteria"/>
</dbReference>
<evidence type="ECO:0000313" key="3">
    <source>
        <dbReference type="Proteomes" id="UP000013911"/>
    </source>
</evidence>
<dbReference type="AlphaFoldDB" id="R7Z8U3"/>
<evidence type="ECO:0000256" key="1">
    <source>
        <dbReference type="SAM" id="SignalP"/>
    </source>
</evidence>
<dbReference type="RefSeq" id="WP_010861250.1">
    <property type="nucleotide sequence ID" value="NZ_KB933411.1"/>
</dbReference>
<organism evidence="2 3">
    <name type="scientific">Lysinibacillus sphaericus OT4b.31</name>
    <dbReference type="NCBI Taxonomy" id="1285586"/>
    <lineage>
        <taxon>Bacteria</taxon>
        <taxon>Bacillati</taxon>
        <taxon>Bacillota</taxon>
        <taxon>Bacilli</taxon>
        <taxon>Bacillales</taxon>
        <taxon>Bacillaceae</taxon>
        <taxon>Lysinibacillus</taxon>
    </lineage>
</organism>
<feature type="chain" id="PRO_5039066208" evidence="1">
    <location>
        <begin position="21"/>
        <end position="243"/>
    </location>
</feature>
<accession>R7Z8U3</accession>
<sequence>MKKKLLFLLMVMFLAFQPLSVNLDRAFAKEKGENNDCNSCSQKLPLPMEKAGLLKNNIVIHDVKEDLDIAEKFSHSEYNKDDFDWENTEFLDFGKDKDGLMIPYKQNNENFDIRLLTAYDKTNGEVSNDFIIMKSILDIENNEIEITYSTLNDEKIVGMTLEVGTNEIIERKIYNEVSPTDSGTAGYWSDTWDCLKNAWKNAPELTKQLCSAACLSVIFGGNIVGAVTCASCLGAQAMVCLIH</sequence>
<feature type="signal peptide" evidence="1">
    <location>
        <begin position="1"/>
        <end position="20"/>
    </location>
</feature>
<proteinExistence type="predicted"/>
<dbReference type="HOGENOM" id="CLU_1141482_0_0_9"/>
<dbReference type="EMBL" id="AQPX01000036">
    <property type="protein sequence ID" value="EON70381.1"/>
    <property type="molecule type" value="Genomic_DNA"/>
</dbReference>